<evidence type="ECO:0000256" key="8">
    <source>
        <dbReference type="SAM" id="MobiDB-lite"/>
    </source>
</evidence>
<dbReference type="Proteomes" id="UP000239757">
    <property type="component" value="Unassembled WGS sequence"/>
</dbReference>
<organism evidence="12 13">
    <name type="scientific">Gossypium barbadense</name>
    <name type="common">Sea Island cotton</name>
    <name type="synonym">Hibiscus barbadensis</name>
    <dbReference type="NCBI Taxonomy" id="3634"/>
    <lineage>
        <taxon>Eukaryota</taxon>
        <taxon>Viridiplantae</taxon>
        <taxon>Streptophyta</taxon>
        <taxon>Embryophyta</taxon>
        <taxon>Tracheophyta</taxon>
        <taxon>Spermatophyta</taxon>
        <taxon>Magnoliopsida</taxon>
        <taxon>eudicotyledons</taxon>
        <taxon>Gunneridae</taxon>
        <taxon>Pentapetalae</taxon>
        <taxon>rosids</taxon>
        <taxon>malvids</taxon>
        <taxon>Malvales</taxon>
        <taxon>Malvaceae</taxon>
        <taxon>Malvoideae</taxon>
        <taxon>Gossypium</taxon>
    </lineage>
</organism>
<feature type="transmembrane region" description="Helical" evidence="9">
    <location>
        <begin position="492"/>
        <end position="513"/>
    </location>
</feature>
<evidence type="ECO:0000256" key="3">
    <source>
        <dbReference type="ARBA" id="ARBA00022448"/>
    </source>
</evidence>
<protein>
    <recommendedName>
        <fullName evidence="14">SPX domain-containing protein</fullName>
    </recommendedName>
</protein>
<evidence type="ECO:0000256" key="6">
    <source>
        <dbReference type="ARBA" id="ARBA00022989"/>
    </source>
</evidence>
<feature type="region of interest" description="Disordered" evidence="8">
    <location>
        <begin position="206"/>
        <end position="249"/>
    </location>
</feature>
<feature type="transmembrane region" description="Helical" evidence="9">
    <location>
        <begin position="423"/>
        <end position="445"/>
    </location>
</feature>
<dbReference type="PANTHER" id="PTHR48477:SF1">
    <property type="entry name" value="PHOSPHATE TRANSPORTER PHO1"/>
    <property type="match status" value="1"/>
</dbReference>
<dbReference type="GO" id="GO:0016020">
    <property type="term" value="C:membrane"/>
    <property type="evidence" value="ECO:0007669"/>
    <property type="project" value="InterPro"/>
</dbReference>
<name>A0A2P5Y1U8_GOSBA</name>
<dbReference type="OrthoDB" id="9970435at2759"/>
<comment type="similarity">
    <text evidence="2">Belongs to the SYG1 (TC 2.A.94) family.</text>
</comment>
<dbReference type="CDD" id="cd14476">
    <property type="entry name" value="SPX_PHO1_like"/>
    <property type="match status" value="1"/>
</dbReference>
<reference evidence="12 13" key="1">
    <citation type="submission" date="2015-01" db="EMBL/GenBank/DDBJ databases">
        <title>Genome of allotetraploid Gossypium barbadense reveals genomic plasticity and fiber elongation in cotton evolution.</title>
        <authorList>
            <person name="Chen X."/>
            <person name="Liu X."/>
            <person name="Zhao B."/>
            <person name="Zheng H."/>
            <person name="Hu Y."/>
            <person name="Lu G."/>
            <person name="Yang C."/>
            <person name="Chen J."/>
            <person name="Shan C."/>
            <person name="Zhang L."/>
            <person name="Zhou Y."/>
            <person name="Wang L."/>
            <person name="Guo W."/>
            <person name="Bai Y."/>
            <person name="Ruan J."/>
            <person name="Shangguan X."/>
            <person name="Mao Y."/>
            <person name="Jiang J."/>
            <person name="Zhu Y."/>
            <person name="Lei J."/>
            <person name="Kang H."/>
            <person name="Chen S."/>
            <person name="He X."/>
            <person name="Wang R."/>
            <person name="Wang Y."/>
            <person name="Chen J."/>
            <person name="Wang L."/>
            <person name="Yu S."/>
            <person name="Wang B."/>
            <person name="Wei J."/>
            <person name="Song S."/>
            <person name="Lu X."/>
            <person name="Gao Z."/>
            <person name="Gu W."/>
            <person name="Deng X."/>
            <person name="Ma D."/>
            <person name="Wang S."/>
            <person name="Liang W."/>
            <person name="Fang L."/>
            <person name="Cai C."/>
            <person name="Zhu X."/>
            <person name="Zhou B."/>
            <person name="Zhang Y."/>
            <person name="Chen Z."/>
            <person name="Xu S."/>
            <person name="Zhu R."/>
            <person name="Wang S."/>
            <person name="Zhang T."/>
            <person name="Zhao G."/>
        </authorList>
    </citation>
    <scope>NUCLEOTIDE SEQUENCE [LARGE SCALE GENOMIC DNA]</scope>
    <source>
        <strain evidence="13">cv. Xinhai21</strain>
        <tissue evidence="12">Leaf</tissue>
    </source>
</reference>
<comment type="subcellular location">
    <subcellularLocation>
        <location evidence="1">Endomembrane system</location>
        <topology evidence="1">Multi-pass membrane protein</topology>
    </subcellularLocation>
</comment>
<keyword evidence="7 9" id="KW-0472">Membrane</keyword>
<dbReference type="GO" id="GO:0016036">
    <property type="term" value="P:cellular response to phosphate starvation"/>
    <property type="evidence" value="ECO:0007669"/>
    <property type="project" value="InterPro"/>
</dbReference>
<evidence type="ECO:0000256" key="9">
    <source>
        <dbReference type="SAM" id="Phobius"/>
    </source>
</evidence>
<evidence type="ECO:0000259" key="10">
    <source>
        <dbReference type="PROSITE" id="PS51380"/>
    </source>
</evidence>
<dbReference type="Pfam" id="PF03124">
    <property type="entry name" value="EXS"/>
    <property type="match status" value="1"/>
</dbReference>
<sequence>MSSRKHSLSNSYSNSPIVPLSPLALSQDQDRNMVKFSKQFEGQLVPEWKEAFVDYWQLKEDLKKIRLLNNNTTTNAHQTTSFPHNLLSSISKFGLFGRRRDQGVIQVHKRLTASASKGGDLLYETELLEQFADTDAAKQFFECLDMQLNKVNQFYKTKEKEFLERGECLKKQMQILSELKTIIKQQQHRKGEEEDASISCSISCEEDSVRDRTEQEQQQQDSFMDELERNEVPFPDSPTSDEIGKPTDINMKTEKGKLRTLSGRVFSFQGKSLRINIPLATPSRTFSAISYLVWDDLVNQSSKKCGPQGRGKLHINKSKLHHAQKMIKGAFLELYKGLGYLKTYRHLNMLAFIKILKKFDKVTEKQVLPVYLKVVESSYFNSSDKVMNLSDEVEDLFIMHFADEDRRKGMKYLRPRQRKESHAVTFFIGLFAGCFVALLAGYIIMAHITGMYRRQPDSIYMETTYPVLRQVASSDIFIFELAPTKELKYRDVFLICTTSMTAVVGIMFVHLSLVTKGHSYAQVQAIPGLLLLAFVLLLVCPFNIFYHSSRYRLLGVIRNIILSPLYKVVMLDFFMADQLCSQVPMLRNLEYVACYYITGSYKTQDYGYCMRAKHYRDLAYAVSFLPYYWRVYAGQTNHLVNLGKYVSAMLAAGAKVAYEKERSIGWLCLVVVMSSAATVYQLYWDFVKDWGLLQMNSKNPWLRNELMLRRKFIYYFSMVWLHPPLTSPACY</sequence>
<feature type="transmembrane region" description="Helical" evidence="9">
    <location>
        <begin position="525"/>
        <end position="546"/>
    </location>
</feature>
<feature type="transmembrane region" description="Helical" evidence="9">
    <location>
        <begin position="664"/>
        <end position="683"/>
    </location>
</feature>
<feature type="domain" description="EXS" evidence="10">
    <location>
        <begin position="603"/>
        <end position="731"/>
    </location>
</feature>
<proteinExistence type="inferred from homology"/>
<dbReference type="Pfam" id="PF03105">
    <property type="entry name" value="SPX"/>
    <property type="match status" value="1"/>
</dbReference>
<dbReference type="PANTHER" id="PTHR48477">
    <property type="entry name" value="PHOSPHATE TRANSPORTER PHO1"/>
    <property type="match status" value="1"/>
</dbReference>
<evidence type="ECO:0000259" key="11">
    <source>
        <dbReference type="PROSITE" id="PS51382"/>
    </source>
</evidence>
<dbReference type="GO" id="GO:0012505">
    <property type="term" value="C:endomembrane system"/>
    <property type="evidence" value="ECO:0007669"/>
    <property type="project" value="UniProtKB-SubCell"/>
</dbReference>
<dbReference type="PROSITE" id="PS51380">
    <property type="entry name" value="EXS"/>
    <property type="match status" value="1"/>
</dbReference>
<evidence type="ECO:0000256" key="4">
    <source>
        <dbReference type="ARBA" id="ARBA00022592"/>
    </source>
</evidence>
<dbReference type="AlphaFoldDB" id="A0A2P5Y1U8"/>
<keyword evidence="5 9" id="KW-0812">Transmembrane</keyword>
<dbReference type="InterPro" id="IPR034092">
    <property type="entry name" value="PHO1_SPX"/>
</dbReference>
<dbReference type="InterPro" id="IPR052486">
    <property type="entry name" value="PHO1"/>
</dbReference>
<accession>A0A2P5Y1U8</accession>
<evidence type="ECO:0000256" key="1">
    <source>
        <dbReference type="ARBA" id="ARBA00004127"/>
    </source>
</evidence>
<evidence type="ECO:0000313" key="12">
    <source>
        <dbReference type="EMBL" id="PPS09580.1"/>
    </source>
</evidence>
<evidence type="ECO:0008006" key="14">
    <source>
        <dbReference type="Google" id="ProtNLM"/>
    </source>
</evidence>
<dbReference type="InterPro" id="IPR004342">
    <property type="entry name" value="EXS_C"/>
</dbReference>
<evidence type="ECO:0000313" key="13">
    <source>
        <dbReference type="Proteomes" id="UP000239757"/>
    </source>
</evidence>
<evidence type="ECO:0000256" key="7">
    <source>
        <dbReference type="ARBA" id="ARBA00023136"/>
    </source>
</evidence>
<keyword evidence="4" id="KW-0592">Phosphate transport</keyword>
<feature type="domain" description="SPX" evidence="11">
    <location>
        <begin position="34"/>
        <end position="373"/>
    </location>
</feature>
<evidence type="ECO:0000256" key="5">
    <source>
        <dbReference type="ARBA" id="ARBA00022692"/>
    </source>
</evidence>
<dbReference type="InterPro" id="IPR004331">
    <property type="entry name" value="SPX_dom"/>
</dbReference>
<gene>
    <name evidence="12" type="ORF">GOBAR_AA11072</name>
</gene>
<evidence type="ECO:0000256" key="2">
    <source>
        <dbReference type="ARBA" id="ARBA00009665"/>
    </source>
</evidence>
<keyword evidence="6 9" id="KW-1133">Transmembrane helix</keyword>
<dbReference type="GO" id="GO:0006817">
    <property type="term" value="P:phosphate ion transport"/>
    <property type="evidence" value="ECO:0007669"/>
    <property type="project" value="UniProtKB-KW"/>
</dbReference>
<dbReference type="PROSITE" id="PS51382">
    <property type="entry name" value="SPX"/>
    <property type="match status" value="1"/>
</dbReference>
<keyword evidence="3" id="KW-0813">Transport</keyword>
<dbReference type="EMBL" id="KZ663842">
    <property type="protein sequence ID" value="PPS09580.1"/>
    <property type="molecule type" value="Genomic_DNA"/>
</dbReference>